<dbReference type="InterPro" id="IPR050640">
    <property type="entry name" value="Bact_2-comp_sensor_kinase"/>
</dbReference>
<evidence type="ECO:0000256" key="1">
    <source>
        <dbReference type="ARBA" id="ARBA00004370"/>
    </source>
</evidence>
<dbReference type="Gene3D" id="3.30.565.10">
    <property type="entry name" value="Histidine kinase-like ATPase, C-terminal domain"/>
    <property type="match status" value="1"/>
</dbReference>
<feature type="transmembrane region" description="Helical" evidence="6">
    <location>
        <begin position="302"/>
        <end position="324"/>
    </location>
</feature>
<evidence type="ECO:0000313" key="9">
    <source>
        <dbReference type="Proteomes" id="UP000245412"/>
    </source>
</evidence>
<dbReference type="AlphaFoldDB" id="A0AB73T573"/>
<evidence type="ECO:0000256" key="3">
    <source>
        <dbReference type="ARBA" id="ARBA00022679"/>
    </source>
</evidence>
<dbReference type="CDD" id="cd06225">
    <property type="entry name" value="HAMP"/>
    <property type="match status" value="1"/>
</dbReference>
<keyword evidence="3" id="KW-0808">Transferase</keyword>
<keyword evidence="6" id="KW-0812">Transmembrane</keyword>
<dbReference type="InterPro" id="IPR003594">
    <property type="entry name" value="HATPase_dom"/>
</dbReference>
<feature type="coiled-coil region" evidence="5">
    <location>
        <begin position="370"/>
        <end position="397"/>
    </location>
</feature>
<name>A0AB73T573_9FIRM</name>
<evidence type="ECO:0000256" key="2">
    <source>
        <dbReference type="ARBA" id="ARBA00022553"/>
    </source>
</evidence>
<dbReference type="GO" id="GO:0016020">
    <property type="term" value="C:membrane"/>
    <property type="evidence" value="ECO:0007669"/>
    <property type="project" value="UniProtKB-SubCell"/>
</dbReference>
<evidence type="ECO:0000256" key="6">
    <source>
        <dbReference type="SAM" id="Phobius"/>
    </source>
</evidence>
<dbReference type="InterPro" id="IPR036890">
    <property type="entry name" value="HATPase_C_sf"/>
</dbReference>
<dbReference type="InterPro" id="IPR010559">
    <property type="entry name" value="Sig_transdc_His_kin_internal"/>
</dbReference>
<keyword evidence="9" id="KW-1185">Reference proteome</keyword>
<evidence type="ECO:0000256" key="5">
    <source>
        <dbReference type="SAM" id="Coils"/>
    </source>
</evidence>
<sequence length="603" mass="69402">MIYKTWKSKVQLKVITGFVLALLLVLLGNTIVMNRFFISFIKEQRVKYNSQMMKRTDYELKSLYDRVNQFMINYGTGEYYQQLAENDGRLSYYENLKQELEARDKILQRVYANNLYEAVDGILFYWGKGDYIYAGDSVIREGFVASDEAWYAKFLEDLGERVVYGPVMEDYLPKNVQKQEVLLFLRPLGGQKQGAKGAAMPFMMIAIKFAEIEDIFSYLFSENKGLVITDLDGEVIYEKGVTEEHVARAAGLDYSELIRKRSEYLTDSKDGAFYTSTLLDSYGWVLTTVDMEKELFKDVNQLVSTVDIIIAIIALAGILIAMAVSRRALFPIQVLNKMIHTMEEDDDTYLDVVGDDEAGQIGERFNQMKKKIQELNAKKYLSELNEKEARLSMLQAQINPHFLHNTLDNIYCIAQIEEIEPIVKLTRDLSEMMRYSVNCKETFSTLKKELDHVRAYVDIINVRYDDSIDYKVEMEEHLEDVRCMKLLLQPLVENAWVHGILPAASHRGVIKISARVEGKDLLIYVEDNGEGMEEEEVIKLKKELEKPVLQARIPQNRGFGIALMNVNDRIKLVDGIKYGLFIESVKGKGSRVTVKQKYEISTE</sequence>
<dbReference type="Pfam" id="PF02518">
    <property type="entry name" value="HATPase_c"/>
    <property type="match status" value="1"/>
</dbReference>
<dbReference type="Gene3D" id="6.10.340.10">
    <property type="match status" value="1"/>
</dbReference>
<protein>
    <submittedName>
        <fullName evidence="8">Histidine kinase/DNA gyrase B/HSP90-like ATPase</fullName>
    </submittedName>
</protein>
<dbReference type="InterPro" id="IPR003660">
    <property type="entry name" value="HAMP_dom"/>
</dbReference>
<evidence type="ECO:0000256" key="4">
    <source>
        <dbReference type="ARBA" id="ARBA00022777"/>
    </source>
</evidence>
<dbReference type="Pfam" id="PF06580">
    <property type="entry name" value="His_kinase"/>
    <property type="match status" value="1"/>
</dbReference>
<dbReference type="Proteomes" id="UP000245412">
    <property type="component" value="Unassembled WGS sequence"/>
</dbReference>
<feature type="domain" description="HAMP" evidence="7">
    <location>
        <begin position="326"/>
        <end position="377"/>
    </location>
</feature>
<dbReference type="EMBL" id="QGGY01000005">
    <property type="protein sequence ID" value="PWJ76272.1"/>
    <property type="molecule type" value="Genomic_DNA"/>
</dbReference>
<dbReference type="SUPFAM" id="SSF55874">
    <property type="entry name" value="ATPase domain of HSP90 chaperone/DNA topoisomerase II/histidine kinase"/>
    <property type="match status" value="1"/>
</dbReference>
<dbReference type="PROSITE" id="PS50885">
    <property type="entry name" value="HAMP"/>
    <property type="match status" value="1"/>
</dbReference>
<accession>A0AB73T573</accession>
<reference evidence="8 9" key="1">
    <citation type="submission" date="2018-05" db="EMBL/GenBank/DDBJ databases">
        <authorList>
            <person name="Goeker M."/>
            <person name="Huntemann M."/>
            <person name="Clum A."/>
            <person name="Pillay M."/>
            <person name="Palaniappan K."/>
            <person name="Varghese N."/>
            <person name="Mikhailova N."/>
            <person name="Stamatis D."/>
            <person name="Reddy T."/>
            <person name="Daum C."/>
            <person name="Shapiro N."/>
            <person name="Ivanova N."/>
            <person name="Kyrpides N."/>
            <person name="Woyke T."/>
        </authorList>
    </citation>
    <scope>NUCLEOTIDE SEQUENCE [LARGE SCALE GENOMIC DNA]</scope>
    <source>
        <strain evidence="8 9">DSM 26524</strain>
    </source>
</reference>
<comment type="caution">
    <text evidence="8">The sequence shown here is derived from an EMBL/GenBank/DDBJ whole genome shotgun (WGS) entry which is preliminary data.</text>
</comment>
<evidence type="ECO:0000313" key="8">
    <source>
        <dbReference type="EMBL" id="PWJ76272.1"/>
    </source>
</evidence>
<dbReference type="PANTHER" id="PTHR34220:SF7">
    <property type="entry name" value="SENSOR HISTIDINE KINASE YPDA"/>
    <property type="match status" value="1"/>
</dbReference>
<keyword evidence="4" id="KW-0418">Kinase</keyword>
<keyword evidence="2" id="KW-0597">Phosphoprotein</keyword>
<feature type="transmembrane region" description="Helical" evidence="6">
    <location>
        <begin position="12"/>
        <end position="32"/>
    </location>
</feature>
<keyword evidence="5" id="KW-0175">Coiled coil</keyword>
<evidence type="ECO:0000259" key="7">
    <source>
        <dbReference type="PROSITE" id="PS50885"/>
    </source>
</evidence>
<proteinExistence type="predicted"/>
<dbReference type="SMART" id="SM00304">
    <property type="entry name" value="HAMP"/>
    <property type="match status" value="1"/>
</dbReference>
<dbReference type="GO" id="GO:0000155">
    <property type="term" value="F:phosphorelay sensor kinase activity"/>
    <property type="evidence" value="ECO:0007669"/>
    <property type="project" value="InterPro"/>
</dbReference>
<organism evidence="8 9">
    <name type="scientific">Murimonas intestini</name>
    <dbReference type="NCBI Taxonomy" id="1337051"/>
    <lineage>
        <taxon>Bacteria</taxon>
        <taxon>Bacillati</taxon>
        <taxon>Bacillota</taxon>
        <taxon>Clostridia</taxon>
        <taxon>Lachnospirales</taxon>
        <taxon>Lachnospiraceae</taxon>
        <taxon>Murimonas</taxon>
    </lineage>
</organism>
<comment type="subcellular location">
    <subcellularLocation>
        <location evidence="1">Membrane</location>
    </subcellularLocation>
</comment>
<keyword evidence="6" id="KW-1133">Transmembrane helix</keyword>
<gene>
    <name evidence="8" type="ORF">C7383_105309</name>
</gene>
<keyword evidence="6" id="KW-0472">Membrane</keyword>
<dbReference type="PANTHER" id="PTHR34220">
    <property type="entry name" value="SENSOR HISTIDINE KINASE YPDA"/>
    <property type="match status" value="1"/>
</dbReference>